<comment type="pathway">
    <text evidence="3">Carbohydrate degradation; pentose phosphate pathway; D-ribose 5-phosphate from D-ribulose 5-phosphate (non-oxidative stage): step 1/1.</text>
</comment>
<comment type="similarity">
    <text evidence="3">Belongs to the ribose 5-phosphate isomerase family.</text>
</comment>
<dbReference type="NCBIfam" id="TIGR00021">
    <property type="entry name" value="rpiA"/>
    <property type="match status" value="1"/>
</dbReference>
<keyword evidence="2 3" id="KW-0413">Isomerase</keyword>
<comment type="function">
    <text evidence="3">Catalyzes the reversible conversion of ribose-5-phosphate to ribulose 5-phosphate.</text>
</comment>
<feature type="binding site" evidence="3">
    <location>
        <begin position="32"/>
        <end position="35"/>
    </location>
    <ligand>
        <name>substrate</name>
    </ligand>
</feature>
<comment type="caution">
    <text evidence="4">The sequence shown here is derived from an EMBL/GenBank/DDBJ whole genome shotgun (WGS) entry which is preliminary data.</text>
</comment>
<feature type="active site" description="Proton acceptor" evidence="3">
    <location>
        <position position="107"/>
    </location>
</feature>
<dbReference type="Proteomes" id="UP000218767">
    <property type="component" value="Unassembled WGS sequence"/>
</dbReference>
<sequence length="223" mass="24115">MTQDELKQAVARAAFEYVESLLEKDTVIGVGTGSTANLFIAELGKIQHKIYATVASSEESARRLKELNIPVLDLNSAGPLRVYVDGADETNEHLQLIKGGGGALTREKIIAAASEEFVCIADESKLVPVLGKFPLPVEVIPMARSYVAREIVKLGGDPVYREGCVTDNGNNILDIYNLEILDPRKLETQLNQITGMVCNGLFAERGANRLLLGTSAGVKTYLP</sequence>
<dbReference type="Pfam" id="PF06026">
    <property type="entry name" value="Rib_5-P_isom_A"/>
    <property type="match status" value="1"/>
</dbReference>
<evidence type="ECO:0000313" key="5">
    <source>
        <dbReference type="Proteomes" id="UP000218767"/>
    </source>
</evidence>
<evidence type="ECO:0000256" key="2">
    <source>
        <dbReference type="ARBA" id="ARBA00023235"/>
    </source>
</evidence>
<accession>A0A2A4X073</accession>
<dbReference type="Gene3D" id="3.30.70.260">
    <property type="match status" value="1"/>
</dbReference>
<dbReference type="HAMAP" id="MF_00170">
    <property type="entry name" value="Rib_5P_isom_A"/>
    <property type="match status" value="1"/>
</dbReference>
<dbReference type="GO" id="GO:0006014">
    <property type="term" value="P:D-ribose metabolic process"/>
    <property type="evidence" value="ECO:0007669"/>
    <property type="project" value="TreeGrafter"/>
</dbReference>
<gene>
    <name evidence="3" type="primary">rpiA</name>
    <name evidence="4" type="ORF">COB20_11450</name>
</gene>
<dbReference type="Gene3D" id="3.40.50.1360">
    <property type="match status" value="1"/>
</dbReference>
<name>A0A2A4X073_9GAMM</name>
<comment type="subunit">
    <text evidence="3">Homodimer.</text>
</comment>
<dbReference type="SUPFAM" id="SSF100950">
    <property type="entry name" value="NagB/RpiA/CoA transferase-like"/>
    <property type="match status" value="1"/>
</dbReference>
<proteinExistence type="inferred from homology"/>
<dbReference type="EC" id="5.3.1.6" evidence="3"/>
<dbReference type="GO" id="GO:0004751">
    <property type="term" value="F:ribose-5-phosphate isomerase activity"/>
    <property type="evidence" value="ECO:0007669"/>
    <property type="project" value="UniProtKB-UniRule"/>
</dbReference>
<dbReference type="EMBL" id="NVUL01000062">
    <property type="protein sequence ID" value="PCI76102.1"/>
    <property type="molecule type" value="Genomic_DNA"/>
</dbReference>
<dbReference type="FunFam" id="3.30.70.260:FF:000004">
    <property type="entry name" value="Ribose-5-phosphate isomerase A"/>
    <property type="match status" value="1"/>
</dbReference>
<dbReference type="AlphaFoldDB" id="A0A2A4X073"/>
<dbReference type="PANTHER" id="PTHR11934:SF0">
    <property type="entry name" value="RIBOSE-5-PHOSPHATE ISOMERASE"/>
    <property type="match status" value="1"/>
</dbReference>
<feature type="binding site" evidence="3">
    <location>
        <begin position="85"/>
        <end position="88"/>
    </location>
    <ligand>
        <name>substrate</name>
    </ligand>
</feature>
<comment type="catalytic activity">
    <reaction evidence="1 3">
        <text>aldehydo-D-ribose 5-phosphate = D-ribulose 5-phosphate</text>
        <dbReference type="Rhea" id="RHEA:14657"/>
        <dbReference type="ChEBI" id="CHEBI:58121"/>
        <dbReference type="ChEBI" id="CHEBI:58273"/>
        <dbReference type="EC" id="5.3.1.6"/>
    </reaction>
</comment>
<dbReference type="SUPFAM" id="SSF75445">
    <property type="entry name" value="D-ribose-5-phosphate isomerase (RpiA), lid domain"/>
    <property type="match status" value="1"/>
</dbReference>
<dbReference type="GO" id="GO:0005829">
    <property type="term" value="C:cytosol"/>
    <property type="evidence" value="ECO:0007669"/>
    <property type="project" value="TreeGrafter"/>
</dbReference>
<feature type="binding site" evidence="3">
    <location>
        <position position="125"/>
    </location>
    <ligand>
        <name>substrate</name>
    </ligand>
</feature>
<evidence type="ECO:0000313" key="4">
    <source>
        <dbReference type="EMBL" id="PCI76102.1"/>
    </source>
</evidence>
<dbReference type="UniPathway" id="UPA00115">
    <property type="reaction ID" value="UER00412"/>
</dbReference>
<reference evidence="5" key="1">
    <citation type="submission" date="2017-08" db="EMBL/GenBank/DDBJ databases">
        <title>A dynamic microbial community with high functional redundancy inhabits the cold, oxic subseafloor aquifer.</title>
        <authorList>
            <person name="Tully B.J."/>
            <person name="Wheat C.G."/>
            <person name="Glazer B.T."/>
            <person name="Huber J.A."/>
        </authorList>
    </citation>
    <scope>NUCLEOTIDE SEQUENCE [LARGE SCALE GENOMIC DNA]</scope>
</reference>
<dbReference type="NCBIfam" id="NF001924">
    <property type="entry name" value="PRK00702.1"/>
    <property type="match status" value="1"/>
</dbReference>
<organism evidence="4 5">
    <name type="scientific">SAR86 cluster bacterium</name>
    <dbReference type="NCBI Taxonomy" id="2030880"/>
    <lineage>
        <taxon>Bacteria</taxon>
        <taxon>Pseudomonadati</taxon>
        <taxon>Pseudomonadota</taxon>
        <taxon>Gammaproteobacteria</taxon>
        <taxon>SAR86 cluster</taxon>
    </lineage>
</organism>
<feature type="binding site" evidence="3">
    <location>
        <begin position="98"/>
        <end position="101"/>
    </location>
    <ligand>
        <name>substrate</name>
    </ligand>
</feature>
<evidence type="ECO:0000256" key="1">
    <source>
        <dbReference type="ARBA" id="ARBA00001713"/>
    </source>
</evidence>
<evidence type="ECO:0000256" key="3">
    <source>
        <dbReference type="HAMAP-Rule" id="MF_00170"/>
    </source>
</evidence>
<dbReference type="GO" id="GO:0009052">
    <property type="term" value="P:pentose-phosphate shunt, non-oxidative branch"/>
    <property type="evidence" value="ECO:0007669"/>
    <property type="project" value="UniProtKB-UniRule"/>
</dbReference>
<dbReference type="FunFam" id="3.40.50.1360:FF:000001">
    <property type="entry name" value="Ribose-5-phosphate isomerase A"/>
    <property type="match status" value="1"/>
</dbReference>
<dbReference type="CDD" id="cd01398">
    <property type="entry name" value="RPI_A"/>
    <property type="match status" value="1"/>
</dbReference>
<dbReference type="InterPro" id="IPR004788">
    <property type="entry name" value="Ribose5P_isomerase_type_A"/>
</dbReference>
<dbReference type="InterPro" id="IPR020672">
    <property type="entry name" value="Ribose5P_isomerase_typA_subgr"/>
</dbReference>
<protein>
    <recommendedName>
        <fullName evidence="3">Ribose-5-phosphate isomerase A</fullName>
        <ecNumber evidence="3">5.3.1.6</ecNumber>
    </recommendedName>
    <alternativeName>
        <fullName evidence="3">Phosphoriboisomerase A</fullName>
        <shortName evidence="3">PRI</shortName>
    </alternativeName>
</protein>
<dbReference type="InterPro" id="IPR037171">
    <property type="entry name" value="NagB/RpiA_transferase-like"/>
</dbReference>
<dbReference type="PANTHER" id="PTHR11934">
    <property type="entry name" value="RIBOSE-5-PHOSPHATE ISOMERASE"/>
    <property type="match status" value="1"/>
</dbReference>